<organism evidence="2 3">
    <name type="scientific">Colletotrichum paranaense</name>
    <dbReference type="NCBI Taxonomy" id="1914294"/>
    <lineage>
        <taxon>Eukaryota</taxon>
        <taxon>Fungi</taxon>
        <taxon>Dikarya</taxon>
        <taxon>Ascomycota</taxon>
        <taxon>Pezizomycotina</taxon>
        <taxon>Sordariomycetes</taxon>
        <taxon>Hypocreomycetidae</taxon>
        <taxon>Glomerellales</taxon>
        <taxon>Glomerellaceae</taxon>
        <taxon>Colletotrichum</taxon>
        <taxon>Colletotrichum acutatum species complex</taxon>
    </lineage>
</organism>
<feature type="region of interest" description="Disordered" evidence="1">
    <location>
        <begin position="1"/>
        <end position="22"/>
    </location>
</feature>
<dbReference type="EMBL" id="MOPA01000003">
    <property type="protein sequence ID" value="KAK1543555.1"/>
    <property type="molecule type" value="Genomic_DNA"/>
</dbReference>
<feature type="compositionally biased region" description="Basic and acidic residues" evidence="1">
    <location>
        <begin position="11"/>
        <end position="22"/>
    </location>
</feature>
<feature type="region of interest" description="Disordered" evidence="1">
    <location>
        <begin position="53"/>
        <end position="78"/>
    </location>
</feature>
<comment type="caution">
    <text evidence="2">The sequence shown here is derived from an EMBL/GenBank/DDBJ whole genome shotgun (WGS) entry which is preliminary data.</text>
</comment>
<keyword evidence="3" id="KW-1185">Reference proteome</keyword>
<name>A0ABQ9SVL1_9PEZI</name>
<evidence type="ECO:0000313" key="3">
    <source>
        <dbReference type="Proteomes" id="UP001241169"/>
    </source>
</evidence>
<sequence>MREPSQIQQASRERDQTRDGARLSKTHLLSSLDSALGRPDLVVAAAVAADPASASTSSSSAAAAAAAAAAADGDPGKDWGRTCCLAGLAGWLAGWRRC</sequence>
<proteinExistence type="predicted"/>
<feature type="compositionally biased region" description="Polar residues" evidence="1">
    <location>
        <begin position="1"/>
        <end position="10"/>
    </location>
</feature>
<gene>
    <name evidence="2" type="ORF">CPAR01_04188</name>
</gene>
<feature type="compositionally biased region" description="Low complexity" evidence="1">
    <location>
        <begin position="53"/>
        <end position="71"/>
    </location>
</feature>
<dbReference type="Proteomes" id="UP001241169">
    <property type="component" value="Unassembled WGS sequence"/>
</dbReference>
<dbReference type="RefSeq" id="XP_060352675.1">
    <property type="nucleotide sequence ID" value="XM_060488469.1"/>
</dbReference>
<reference evidence="2 3" key="1">
    <citation type="submission" date="2016-10" db="EMBL/GenBank/DDBJ databases">
        <title>The genome sequence of Colletotrichum fioriniae PJ7.</title>
        <authorList>
            <person name="Baroncelli R."/>
        </authorList>
    </citation>
    <scope>NUCLEOTIDE SEQUENCE [LARGE SCALE GENOMIC DNA]</scope>
    <source>
        <strain evidence="2 3">IMI 384185</strain>
    </source>
</reference>
<evidence type="ECO:0000313" key="2">
    <source>
        <dbReference type="EMBL" id="KAK1543555.1"/>
    </source>
</evidence>
<dbReference type="GeneID" id="85372368"/>
<evidence type="ECO:0000256" key="1">
    <source>
        <dbReference type="SAM" id="MobiDB-lite"/>
    </source>
</evidence>
<accession>A0ABQ9SVL1</accession>
<protein>
    <submittedName>
        <fullName evidence="2">Uncharacterized protein</fullName>
    </submittedName>
</protein>